<dbReference type="PANTHER" id="PTHR17490:SF16">
    <property type="entry name" value="THREONYLCARBAMOYL-AMP SYNTHASE"/>
    <property type="match status" value="1"/>
</dbReference>
<comment type="subcellular location">
    <subcellularLocation>
        <location evidence="1">Cytoplasm</location>
    </subcellularLocation>
</comment>
<dbReference type="InterPro" id="IPR006070">
    <property type="entry name" value="Sua5-like_dom"/>
</dbReference>
<dbReference type="SUPFAM" id="SSF55821">
    <property type="entry name" value="YrdC/RibB"/>
    <property type="match status" value="1"/>
</dbReference>
<dbReference type="GO" id="GO:0006450">
    <property type="term" value="P:regulation of translational fidelity"/>
    <property type="evidence" value="ECO:0007669"/>
    <property type="project" value="TreeGrafter"/>
</dbReference>
<evidence type="ECO:0000256" key="4">
    <source>
        <dbReference type="ARBA" id="ARBA00022490"/>
    </source>
</evidence>
<evidence type="ECO:0000256" key="11">
    <source>
        <dbReference type="ARBA" id="ARBA00048366"/>
    </source>
</evidence>
<dbReference type="OrthoDB" id="398568at2"/>
<reference evidence="13 14" key="1">
    <citation type="submission" date="2017-12" db="EMBL/GenBank/DDBJ databases">
        <title>Complete genome sequence of Spiroplasma monobiae MQ-1 (ATCC 33825).</title>
        <authorList>
            <person name="Tsai Y.-M."/>
            <person name="Lo W.-S."/>
            <person name="Wu P.-S."/>
            <person name="Cho S.-T."/>
            <person name="Kuo C.-H."/>
        </authorList>
    </citation>
    <scope>NUCLEOTIDE SEQUENCE [LARGE SCALE GENOMIC DNA]</scope>
    <source>
        <strain evidence="13 14">MQ-1</strain>
    </source>
</reference>
<evidence type="ECO:0000256" key="8">
    <source>
        <dbReference type="ARBA" id="ARBA00022741"/>
    </source>
</evidence>
<evidence type="ECO:0000256" key="1">
    <source>
        <dbReference type="ARBA" id="ARBA00004496"/>
    </source>
</evidence>
<dbReference type="EMBL" id="CP025543">
    <property type="protein sequence ID" value="AUM62936.1"/>
    <property type="molecule type" value="Genomic_DNA"/>
</dbReference>
<dbReference type="GO" id="GO:0005524">
    <property type="term" value="F:ATP binding"/>
    <property type="evidence" value="ECO:0007669"/>
    <property type="project" value="UniProtKB-KW"/>
</dbReference>
<dbReference type="PROSITE" id="PS51163">
    <property type="entry name" value="YRDC"/>
    <property type="match status" value="1"/>
</dbReference>
<accession>A0A2K9LV69</accession>
<dbReference type="InterPro" id="IPR050156">
    <property type="entry name" value="TC-AMP_synthase_SUA5"/>
</dbReference>
<keyword evidence="5" id="KW-0808">Transferase</keyword>
<evidence type="ECO:0000313" key="14">
    <source>
        <dbReference type="Proteomes" id="UP000234790"/>
    </source>
</evidence>
<keyword evidence="7" id="KW-0548">Nucleotidyltransferase</keyword>
<dbReference type="GO" id="GO:0000049">
    <property type="term" value="F:tRNA binding"/>
    <property type="evidence" value="ECO:0007669"/>
    <property type="project" value="TreeGrafter"/>
</dbReference>
<evidence type="ECO:0000256" key="2">
    <source>
        <dbReference type="ARBA" id="ARBA00007663"/>
    </source>
</evidence>
<evidence type="ECO:0000256" key="6">
    <source>
        <dbReference type="ARBA" id="ARBA00022694"/>
    </source>
</evidence>
<keyword evidence="4" id="KW-0963">Cytoplasm</keyword>
<dbReference type="GO" id="GO:0061710">
    <property type="term" value="F:L-threonylcarbamoyladenylate synthase"/>
    <property type="evidence" value="ECO:0007669"/>
    <property type="project" value="UniProtKB-EC"/>
</dbReference>
<evidence type="ECO:0000256" key="5">
    <source>
        <dbReference type="ARBA" id="ARBA00022679"/>
    </source>
</evidence>
<dbReference type="KEGG" id="smoo:SMONO_v1c06870"/>
<evidence type="ECO:0000256" key="3">
    <source>
        <dbReference type="ARBA" id="ARBA00012584"/>
    </source>
</evidence>
<protein>
    <recommendedName>
        <fullName evidence="10">L-threonylcarbamoyladenylate synthase</fullName>
        <ecNumber evidence="3">2.7.7.87</ecNumber>
    </recommendedName>
    <alternativeName>
        <fullName evidence="10">L-threonylcarbamoyladenylate synthase</fullName>
    </alternativeName>
</protein>
<evidence type="ECO:0000256" key="7">
    <source>
        <dbReference type="ARBA" id="ARBA00022695"/>
    </source>
</evidence>
<dbReference type="EC" id="2.7.7.87" evidence="3"/>
<comment type="similarity">
    <text evidence="2">Belongs to the SUA5 family.</text>
</comment>
<dbReference type="GO" id="GO:0003725">
    <property type="term" value="F:double-stranded RNA binding"/>
    <property type="evidence" value="ECO:0007669"/>
    <property type="project" value="InterPro"/>
</dbReference>
<keyword evidence="9" id="KW-0067">ATP-binding</keyword>
<keyword evidence="6" id="KW-0819">tRNA processing</keyword>
<feature type="domain" description="YrdC-like" evidence="12">
    <location>
        <begin position="4"/>
        <end position="168"/>
    </location>
</feature>
<dbReference type="GO" id="GO:0008033">
    <property type="term" value="P:tRNA processing"/>
    <property type="evidence" value="ECO:0007669"/>
    <property type="project" value="UniProtKB-KW"/>
</dbReference>
<keyword evidence="14" id="KW-1185">Reference proteome</keyword>
<sequence length="168" mass="19240">MLNKKDTTNAIKLLKLNKVIILPTDTIYGLSAICNKENEIKINNIKKSDEDKKLIILFSKLSQLKSIFKPSKEFKKNLKSEKLLTQVVDTNNGKLAFRKVIRKDLKNIINKVGLIFSTSVNYSGNPFLGKKEELELFNIQVSEFFWDGPLNSKPSKIIDLVEKKVIRD</sequence>
<evidence type="ECO:0000256" key="9">
    <source>
        <dbReference type="ARBA" id="ARBA00022840"/>
    </source>
</evidence>
<keyword evidence="8" id="KW-0547">Nucleotide-binding</keyword>
<dbReference type="InterPro" id="IPR017945">
    <property type="entry name" value="DHBP_synth_RibB-like_a/b_dom"/>
</dbReference>
<evidence type="ECO:0000313" key="13">
    <source>
        <dbReference type="EMBL" id="AUM62936.1"/>
    </source>
</evidence>
<gene>
    <name evidence="13" type="primary">tsaC</name>
    <name evidence="13" type="ORF">SMONO_v1c06870</name>
</gene>
<dbReference type="Pfam" id="PF01300">
    <property type="entry name" value="Sua5_yciO_yrdC"/>
    <property type="match status" value="1"/>
</dbReference>
<dbReference type="AlphaFoldDB" id="A0A2K9LV69"/>
<dbReference type="RefSeq" id="WP_101780981.1">
    <property type="nucleotide sequence ID" value="NZ_CP025543.1"/>
</dbReference>
<organism evidence="13 14">
    <name type="scientific">Spiroplasma monobiae MQ-1</name>
    <dbReference type="NCBI Taxonomy" id="1336748"/>
    <lineage>
        <taxon>Bacteria</taxon>
        <taxon>Bacillati</taxon>
        <taxon>Mycoplasmatota</taxon>
        <taxon>Mollicutes</taxon>
        <taxon>Entomoplasmatales</taxon>
        <taxon>Spiroplasmataceae</taxon>
        <taxon>Spiroplasma</taxon>
    </lineage>
</organism>
<comment type="catalytic activity">
    <reaction evidence="11">
        <text>L-threonine + hydrogencarbonate + ATP = L-threonylcarbamoyladenylate + diphosphate + H2O</text>
        <dbReference type="Rhea" id="RHEA:36407"/>
        <dbReference type="ChEBI" id="CHEBI:15377"/>
        <dbReference type="ChEBI" id="CHEBI:17544"/>
        <dbReference type="ChEBI" id="CHEBI:30616"/>
        <dbReference type="ChEBI" id="CHEBI:33019"/>
        <dbReference type="ChEBI" id="CHEBI:57926"/>
        <dbReference type="ChEBI" id="CHEBI:73682"/>
        <dbReference type="EC" id="2.7.7.87"/>
    </reaction>
</comment>
<name>A0A2K9LV69_SPISQ</name>
<evidence type="ECO:0000259" key="12">
    <source>
        <dbReference type="PROSITE" id="PS51163"/>
    </source>
</evidence>
<dbReference type="Proteomes" id="UP000234790">
    <property type="component" value="Chromosome"/>
</dbReference>
<dbReference type="Gene3D" id="3.90.870.10">
    <property type="entry name" value="DHBP synthase"/>
    <property type="match status" value="1"/>
</dbReference>
<dbReference type="GO" id="GO:0005737">
    <property type="term" value="C:cytoplasm"/>
    <property type="evidence" value="ECO:0007669"/>
    <property type="project" value="UniProtKB-SubCell"/>
</dbReference>
<dbReference type="PANTHER" id="PTHR17490">
    <property type="entry name" value="SUA5"/>
    <property type="match status" value="1"/>
</dbReference>
<evidence type="ECO:0000256" key="10">
    <source>
        <dbReference type="ARBA" id="ARBA00029774"/>
    </source>
</evidence>
<proteinExistence type="inferred from homology"/>